<feature type="compositionally biased region" description="Polar residues" evidence="1">
    <location>
        <begin position="164"/>
        <end position="177"/>
    </location>
</feature>
<sequence length="193" mass="21627">MLQAAFGRLSSTLPAGLIGRYHSTNNINPIIFIYPSSEKAASVDRPRQWWKWKHYNSSSGTLSALKHRLVIGGWKPLSTLPPNDHHSTEEDRDMDPNQPQEKKSAGDQVMSQSFGEAYATRSNEEGFGGIYGGNQSLEEEEEEEGVLSKDHDKSINRPKRPQQQEDPSLEKSQGSQVTEKEKGRNQPEDMSTS</sequence>
<keyword evidence="3" id="KW-1185">Reference proteome</keyword>
<dbReference type="AlphaFoldDB" id="A0AAV7DWK5"/>
<evidence type="ECO:0000313" key="3">
    <source>
        <dbReference type="Proteomes" id="UP000825729"/>
    </source>
</evidence>
<feature type="compositionally biased region" description="Basic and acidic residues" evidence="1">
    <location>
        <begin position="178"/>
        <end position="187"/>
    </location>
</feature>
<dbReference type="Proteomes" id="UP000825729">
    <property type="component" value="Unassembled WGS sequence"/>
</dbReference>
<protein>
    <submittedName>
        <fullName evidence="2">Uncharacterized protein</fullName>
    </submittedName>
</protein>
<dbReference type="PANTHER" id="PTHR36410:SF1">
    <property type="entry name" value="EXPRESSED PROTEIN"/>
    <property type="match status" value="1"/>
</dbReference>
<feature type="compositionally biased region" description="Basic and acidic residues" evidence="1">
    <location>
        <begin position="146"/>
        <end position="155"/>
    </location>
</feature>
<proteinExistence type="predicted"/>
<comment type="caution">
    <text evidence="2">The sequence shown here is derived from an EMBL/GenBank/DDBJ whole genome shotgun (WGS) entry which is preliminary data.</text>
</comment>
<name>A0AAV7DWK5_ARIFI</name>
<evidence type="ECO:0000313" key="2">
    <source>
        <dbReference type="EMBL" id="KAG9440978.1"/>
    </source>
</evidence>
<dbReference type="PANTHER" id="PTHR36410">
    <property type="entry name" value="EXPRESSED PROTEIN"/>
    <property type="match status" value="1"/>
</dbReference>
<gene>
    <name evidence="2" type="ORF">H6P81_021143</name>
</gene>
<reference evidence="2 3" key="1">
    <citation type="submission" date="2021-07" db="EMBL/GenBank/DDBJ databases">
        <title>The Aristolochia fimbriata genome: insights into angiosperm evolution, floral development and chemical biosynthesis.</title>
        <authorList>
            <person name="Jiao Y."/>
        </authorList>
    </citation>
    <scope>NUCLEOTIDE SEQUENCE [LARGE SCALE GENOMIC DNA]</scope>
    <source>
        <strain evidence="2">IBCAS-2021</strain>
        <tissue evidence="2">Leaf</tissue>
    </source>
</reference>
<organism evidence="2 3">
    <name type="scientific">Aristolochia fimbriata</name>
    <name type="common">White veined hardy Dutchman's pipe vine</name>
    <dbReference type="NCBI Taxonomy" id="158543"/>
    <lineage>
        <taxon>Eukaryota</taxon>
        <taxon>Viridiplantae</taxon>
        <taxon>Streptophyta</taxon>
        <taxon>Embryophyta</taxon>
        <taxon>Tracheophyta</taxon>
        <taxon>Spermatophyta</taxon>
        <taxon>Magnoliopsida</taxon>
        <taxon>Magnoliidae</taxon>
        <taxon>Piperales</taxon>
        <taxon>Aristolochiaceae</taxon>
        <taxon>Aristolochia</taxon>
    </lineage>
</organism>
<evidence type="ECO:0000256" key="1">
    <source>
        <dbReference type="SAM" id="MobiDB-lite"/>
    </source>
</evidence>
<accession>A0AAV7DWK5</accession>
<feature type="region of interest" description="Disordered" evidence="1">
    <location>
        <begin position="75"/>
        <end position="193"/>
    </location>
</feature>
<dbReference type="EMBL" id="JAINDJ010000008">
    <property type="protein sequence ID" value="KAG9440978.1"/>
    <property type="molecule type" value="Genomic_DNA"/>
</dbReference>